<accession>A0ABS8K4X7</accession>
<keyword evidence="3" id="KW-1185">Reference proteome</keyword>
<keyword evidence="1" id="KW-0175">Coiled coil</keyword>
<name>A0ABS8K4X7_9BURK</name>
<feature type="coiled-coil region" evidence="1">
    <location>
        <begin position="3"/>
        <end position="30"/>
    </location>
</feature>
<sequence length="79" mass="9385">MDIELELKALAKAEEDLRHADERILRQEHLTEEMRRDGHDISIALDLLLVLQETREAMLDHRELIVANLTRMMGQRRRL</sequence>
<organism evidence="2 3">
    <name type="scientific">Paraburkholderia sejongensis</name>
    <dbReference type="NCBI Taxonomy" id="2886946"/>
    <lineage>
        <taxon>Bacteria</taxon>
        <taxon>Pseudomonadati</taxon>
        <taxon>Pseudomonadota</taxon>
        <taxon>Betaproteobacteria</taxon>
        <taxon>Burkholderiales</taxon>
        <taxon>Burkholderiaceae</taxon>
        <taxon>Paraburkholderia</taxon>
    </lineage>
</organism>
<evidence type="ECO:0000313" key="2">
    <source>
        <dbReference type="EMBL" id="MCC8397035.1"/>
    </source>
</evidence>
<protein>
    <submittedName>
        <fullName evidence="2">Uncharacterized protein</fullName>
    </submittedName>
</protein>
<comment type="caution">
    <text evidence="2">The sequence shown here is derived from an EMBL/GenBank/DDBJ whole genome shotgun (WGS) entry which is preliminary data.</text>
</comment>
<dbReference type="Proteomes" id="UP001431019">
    <property type="component" value="Unassembled WGS sequence"/>
</dbReference>
<evidence type="ECO:0000256" key="1">
    <source>
        <dbReference type="SAM" id="Coils"/>
    </source>
</evidence>
<proteinExistence type="predicted"/>
<dbReference type="EMBL" id="JAJITD010000023">
    <property type="protein sequence ID" value="MCC8397035.1"/>
    <property type="molecule type" value="Genomic_DNA"/>
</dbReference>
<evidence type="ECO:0000313" key="3">
    <source>
        <dbReference type="Proteomes" id="UP001431019"/>
    </source>
</evidence>
<gene>
    <name evidence="2" type="ORF">LJ656_31135</name>
</gene>
<reference evidence="2 3" key="1">
    <citation type="submission" date="2021-11" db="EMBL/GenBank/DDBJ databases">
        <authorList>
            <person name="Oh E.-T."/>
            <person name="Kim S.-B."/>
        </authorList>
    </citation>
    <scope>NUCLEOTIDE SEQUENCE [LARGE SCALE GENOMIC DNA]</scope>
    <source>
        <strain evidence="2 3">MMS20-SJTR3</strain>
    </source>
</reference>
<dbReference type="RefSeq" id="WP_230513312.1">
    <property type="nucleotide sequence ID" value="NZ_JAJITD010000023.1"/>
</dbReference>